<evidence type="ECO:0000256" key="5">
    <source>
        <dbReference type="ARBA" id="ARBA00023159"/>
    </source>
</evidence>
<evidence type="ECO:0000256" key="4">
    <source>
        <dbReference type="ARBA" id="ARBA00023125"/>
    </source>
</evidence>
<evidence type="ECO:0000256" key="6">
    <source>
        <dbReference type="ARBA" id="ARBA00023163"/>
    </source>
</evidence>
<keyword evidence="4" id="KW-0238">DNA-binding</keyword>
<dbReference type="GO" id="GO:0005634">
    <property type="term" value="C:nucleus"/>
    <property type="evidence" value="ECO:0007669"/>
    <property type="project" value="UniProtKB-SubCell"/>
</dbReference>
<dbReference type="InterPro" id="IPR001005">
    <property type="entry name" value="SANT/Myb"/>
</dbReference>
<dbReference type="InterPro" id="IPR015495">
    <property type="entry name" value="Myb_TF_plants"/>
</dbReference>
<feature type="domain" description="HTH myb-type" evidence="10">
    <location>
        <begin position="8"/>
        <end position="57"/>
    </location>
</feature>
<dbReference type="PANTHER" id="PTHR47999">
    <property type="entry name" value="TRANSCRIPTION FACTOR MYB8-RELATED-RELATED"/>
    <property type="match status" value="1"/>
</dbReference>
<dbReference type="PANTHER" id="PTHR47999:SF24">
    <property type="entry name" value="TRANSCRIPTION FACTOR MYB90"/>
    <property type="match status" value="1"/>
</dbReference>
<keyword evidence="2" id="KW-0677">Repeat</keyword>
<evidence type="ECO:0000256" key="2">
    <source>
        <dbReference type="ARBA" id="ARBA00022737"/>
    </source>
</evidence>
<dbReference type="FunFam" id="1.10.10.60:FF:000218">
    <property type="entry name" value="Myb transcription factor"/>
    <property type="match status" value="1"/>
</dbReference>
<evidence type="ECO:0000256" key="8">
    <source>
        <dbReference type="SAM" id="MobiDB-lite"/>
    </source>
</evidence>
<dbReference type="CDD" id="cd00167">
    <property type="entry name" value="SANT"/>
    <property type="match status" value="2"/>
</dbReference>
<organism evidence="11">
    <name type="scientific">Actinidia chinensis</name>
    <name type="common">Kiwi</name>
    <name type="synonym">Yangtao</name>
    <dbReference type="NCBI Taxonomy" id="3625"/>
    <lineage>
        <taxon>Eukaryota</taxon>
        <taxon>Viridiplantae</taxon>
        <taxon>Streptophyta</taxon>
        <taxon>Embryophyta</taxon>
        <taxon>Tracheophyta</taxon>
        <taxon>Spermatophyta</taxon>
        <taxon>Magnoliopsida</taxon>
        <taxon>eudicotyledons</taxon>
        <taxon>Gunneridae</taxon>
        <taxon>Pentapetalae</taxon>
        <taxon>asterids</taxon>
        <taxon>Ericales</taxon>
        <taxon>Actinidiaceae</taxon>
        <taxon>Actinidia</taxon>
    </lineage>
</organism>
<feature type="domain" description="HTH myb-type" evidence="10">
    <location>
        <begin position="58"/>
        <end position="112"/>
    </location>
</feature>
<name>A0A5Q0UCJ4_ACTCH</name>
<dbReference type="SUPFAM" id="SSF46689">
    <property type="entry name" value="Homeodomain-like"/>
    <property type="match status" value="1"/>
</dbReference>
<dbReference type="Pfam" id="PF00249">
    <property type="entry name" value="Myb_DNA-binding"/>
    <property type="match status" value="2"/>
</dbReference>
<evidence type="ECO:0000259" key="10">
    <source>
        <dbReference type="PROSITE" id="PS51294"/>
    </source>
</evidence>
<comment type="subcellular location">
    <subcellularLocation>
        <location evidence="1">Nucleus</location>
    </subcellularLocation>
</comment>
<evidence type="ECO:0000256" key="1">
    <source>
        <dbReference type="ARBA" id="ARBA00004123"/>
    </source>
</evidence>
<dbReference type="InterPro" id="IPR017930">
    <property type="entry name" value="Myb_dom"/>
</dbReference>
<feature type="region of interest" description="Disordered" evidence="8">
    <location>
        <begin position="126"/>
        <end position="154"/>
    </location>
</feature>
<dbReference type="GO" id="GO:0080090">
    <property type="term" value="P:regulation of primary metabolic process"/>
    <property type="evidence" value="ECO:0007669"/>
    <property type="project" value="UniProtKB-ARBA"/>
</dbReference>
<dbReference type="PROSITE" id="PS50090">
    <property type="entry name" value="MYB_LIKE"/>
    <property type="match status" value="2"/>
</dbReference>
<feature type="domain" description="Myb-like" evidence="9">
    <location>
        <begin position="58"/>
        <end position="108"/>
    </location>
</feature>
<gene>
    <name evidence="11" type="primary">MYB10</name>
</gene>
<sequence>MESVTLGVRKGAWTEEEDKLLKKCIEKYGEGKWHQVPLRSGLNRCRKSCRMRWLNYLRPNINRGNFTADEVDLIIRLHKLLGNRWSLIAGRLPGRTSNDVKNYWNTHLQKKLITYPRAQPIPKTQKTIVPKGTEAQPRAHPKSPPRPSPPSNNEILWWDNKTVSPQIDNIGIHWSIDGSIFEEPILGNLQSAGDSFLQQNQSDWSDIFLEDVNLWDLLGDD</sequence>
<keyword evidence="5" id="KW-0010">Activator</keyword>
<feature type="domain" description="Myb-like" evidence="9">
    <location>
        <begin position="5"/>
        <end position="57"/>
    </location>
</feature>
<accession>A0A5Q0UCJ4</accession>
<evidence type="ECO:0000256" key="3">
    <source>
        <dbReference type="ARBA" id="ARBA00023015"/>
    </source>
</evidence>
<evidence type="ECO:0000313" key="11">
    <source>
        <dbReference type="EMBL" id="QGA78460.1"/>
    </source>
</evidence>
<dbReference type="InterPro" id="IPR009057">
    <property type="entry name" value="Homeodomain-like_sf"/>
</dbReference>
<reference evidence="11" key="1">
    <citation type="submission" date="2019-10" db="EMBL/GenBank/DDBJ databases">
        <authorList>
            <person name="Yu M."/>
        </authorList>
    </citation>
    <scope>NUCLEOTIDE SEQUENCE</scope>
</reference>
<proteinExistence type="predicted"/>
<dbReference type="Gene3D" id="1.10.10.60">
    <property type="entry name" value="Homeodomain-like"/>
    <property type="match status" value="2"/>
</dbReference>
<dbReference type="PROSITE" id="PS51294">
    <property type="entry name" value="HTH_MYB"/>
    <property type="match status" value="2"/>
</dbReference>
<dbReference type="AlphaFoldDB" id="A0A5Q0UCJ4"/>
<keyword evidence="7" id="KW-0539">Nucleus</keyword>
<dbReference type="SMART" id="SM00717">
    <property type="entry name" value="SANT"/>
    <property type="match status" value="2"/>
</dbReference>
<protein>
    <submittedName>
        <fullName evidence="11">MYB10 protein</fullName>
    </submittedName>
</protein>
<keyword evidence="6" id="KW-0804">Transcription</keyword>
<dbReference type="SMR" id="A0A5Q0UCJ4"/>
<dbReference type="GO" id="GO:0003677">
    <property type="term" value="F:DNA binding"/>
    <property type="evidence" value="ECO:0007669"/>
    <property type="project" value="UniProtKB-KW"/>
</dbReference>
<evidence type="ECO:0000259" key="9">
    <source>
        <dbReference type="PROSITE" id="PS50090"/>
    </source>
</evidence>
<dbReference type="EMBL" id="MN602037">
    <property type="protein sequence ID" value="QGA78460.1"/>
    <property type="molecule type" value="Genomic_DNA"/>
</dbReference>
<keyword evidence="3" id="KW-0805">Transcription regulation</keyword>
<evidence type="ECO:0000256" key="7">
    <source>
        <dbReference type="ARBA" id="ARBA00023242"/>
    </source>
</evidence>